<protein>
    <recommendedName>
        <fullName evidence="3">GRAM domain-containing protein</fullName>
    </recommendedName>
</protein>
<evidence type="ECO:0000313" key="2">
    <source>
        <dbReference type="Proteomes" id="UP000190166"/>
    </source>
</evidence>
<dbReference type="Proteomes" id="UP000190166">
    <property type="component" value="Unassembled WGS sequence"/>
</dbReference>
<reference evidence="1 2" key="1">
    <citation type="submission" date="2017-02" db="EMBL/GenBank/DDBJ databases">
        <authorList>
            <person name="Peterson S.W."/>
        </authorList>
    </citation>
    <scope>NUCLEOTIDE SEQUENCE [LARGE SCALE GENOMIC DNA]</scope>
    <source>
        <strain evidence="1 2">DSM 18108</strain>
    </source>
</reference>
<keyword evidence="2" id="KW-1185">Reference proteome</keyword>
<organism evidence="1 2">
    <name type="scientific">Chitinophaga ginsengisegetis</name>
    <dbReference type="NCBI Taxonomy" id="393003"/>
    <lineage>
        <taxon>Bacteria</taxon>
        <taxon>Pseudomonadati</taxon>
        <taxon>Bacteroidota</taxon>
        <taxon>Chitinophagia</taxon>
        <taxon>Chitinophagales</taxon>
        <taxon>Chitinophagaceae</taxon>
        <taxon>Chitinophaga</taxon>
    </lineage>
</organism>
<gene>
    <name evidence="1" type="ORF">SAMN05660461_4608</name>
</gene>
<evidence type="ECO:0008006" key="3">
    <source>
        <dbReference type="Google" id="ProtNLM"/>
    </source>
</evidence>
<name>A0A1T5P7R2_9BACT</name>
<dbReference type="EMBL" id="FUZZ01000004">
    <property type="protein sequence ID" value="SKD08732.1"/>
    <property type="molecule type" value="Genomic_DNA"/>
</dbReference>
<sequence length="140" mass="16417">MRLTILLITMKQIKVKWPLNPQETVLFKVDGVYIKNNFNAKQVTLYITNERIVLESKRMLMFFLFGIIGWLLTRKKITLEFPLSDITDFRRTKHGFNKKVAEFDLIDGRTIRIGVSGKWEVFDAAYQKAMIDVQPLFSVN</sequence>
<dbReference type="AlphaFoldDB" id="A0A1T5P7R2"/>
<evidence type="ECO:0000313" key="1">
    <source>
        <dbReference type="EMBL" id="SKD08732.1"/>
    </source>
</evidence>
<accession>A0A1T5P7R2</accession>
<proteinExistence type="predicted"/>